<organism evidence="6 7">
    <name type="scientific">Reticulibacter mediterranei</name>
    <dbReference type="NCBI Taxonomy" id="2778369"/>
    <lineage>
        <taxon>Bacteria</taxon>
        <taxon>Bacillati</taxon>
        <taxon>Chloroflexota</taxon>
        <taxon>Ktedonobacteria</taxon>
        <taxon>Ktedonobacterales</taxon>
        <taxon>Reticulibacteraceae</taxon>
        <taxon>Reticulibacter</taxon>
    </lineage>
</organism>
<dbReference type="InterPro" id="IPR019952">
    <property type="entry name" value="F420_OxRdatse_Rv1855c_pred"/>
</dbReference>
<dbReference type="InterPro" id="IPR011251">
    <property type="entry name" value="Luciferase-like_dom"/>
</dbReference>
<evidence type="ECO:0000256" key="3">
    <source>
        <dbReference type="ARBA" id="ARBA00023002"/>
    </source>
</evidence>
<feature type="domain" description="Luciferase-like" evidence="5">
    <location>
        <begin position="32"/>
        <end position="267"/>
    </location>
</feature>
<reference evidence="6" key="1">
    <citation type="submission" date="2020-10" db="EMBL/GenBank/DDBJ databases">
        <title>Taxonomic study of unclassified bacteria belonging to the class Ktedonobacteria.</title>
        <authorList>
            <person name="Yabe S."/>
            <person name="Wang C.M."/>
            <person name="Zheng Y."/>
            <person name="Sakai Y."/>
            <person name="Cavaletti L."/>
            <person name="Monciardini P."/>
            <person name="Donadio S."/>
        </authorList>
    </citation>
    <scope>NUCLEOTIDE SEQUENCE</scope>
    <source>
        <strain evidence="6">ID150040</strain>
    </source>
</reference>
<keyword evidence="4" id="KW-0503">Monooxygenase</keyword>
<evidence type="ECO:0000256" key="4">
    <source>
        <dbReference type="ARBA" id="ARBA00023033"/>
    </source>
</evidence>
<accession>A0A8J3N8G0</accession>
<sequence length="331" mass="37136">MLQDSEGKVSMSLTYSIQLPQGCVQEFKGTPDPIEAYETMTAVAQTAEEYGYTTVWAVDHFQTLPEPSQEIFFECFTTTAAIARDTKRIRVGQMVACNSYRNPALLAKMASTIDVLSHGRLTLGLGAGYYEPDYRTYGYEFPEGKVRIRQLREAAQIIRAMWTESAPTFEGTYYQIHDAINQPKGVQRPHIPLLIAGFGEQLMLKIVAESADIYNTIGDPATLKRKFAVLKQHCETIGRDYESIQRTANVPLAIGDTDEKARELYRSKVTPFFPGGDDFLFANGFIGSIDTIRQRIAALEEVGVQEIVLWAVDATQLESIRRFAREFILSS</sequence>
<evidence type="ECO:0000256" key="1">
    <source>
        <dbReference type="ARBA" id="ARBA00022630"/>
    </source>
</evidence>
<comment type="caution">
    <text evidence="6">The sequence shown here is derived from an EMBL/GenBank/DDBJ whole genome shotgun (WGS) entry which is preliminary data.</text>
</comment>
<dbReference type="Gene3D" id="3.20.20.30">
    <property type="entry name" value="Luciferase-like domain"/>
    <property type="match status" value="1"/>
</dbReference>
<keyword evidence="1" id="KW-0285">Flavoprotein</keyword>
<dbReference type="GO" id="GO:0046306">
    <property type="term" value="P:alkanesulfonate catabolic process"/>
    <property type="evidence" value="ECO:0007669"/>
    <property type="project" value="TreeGrafter"/>
</dbReference>
<evidence type="ECO:0000256" key="2">
    <source>
        <dbReference type="ARBA" id="ARBA00022643"/>
    </source>
</evidence>
<keyword evidence="3" id="KW-0560">Oxidoreductase</keyword>
<dbReference type="NCBIfam" id="TIGR03560">
    <property type="entry name" value="F420_Rv1855c"/>
    <property type="match status" value="1"/>
</dbReference>
<dbReference type="PANTHER" id="PTHR42847">
    <property type="entry name" value="ALKANESULFONATE MONOOXYGENASE"/>
    <property type="match status" value="1"/>
</dbReference>
<dbReference type="PANTHER" id="PTHR42847:SF8">
    <property type="entry name" value="CONSERVED PROTEIN"/>
    <property type="match status" value="1"/>
</dbReference>
<protein>
    <submittedName>
        <fullName evidence="6">LLM class F420-dependent oxidoreductase</fullName>
    </submittedName>
</protein>
<keyword evidence="2" id="KW-0288">FMN</keyword>
<name>A0A8J3N8G0_9CHLR</name>
<evidence type="ECO:0000259" key="5">
    <source>
        <dbReference type="Pfam" id="PF00296"/>
    </source>
</evidence>
<proteinExistence type="predicted"/>
<dbReference type="InterPro" id="IPR036661">
    <property type="entry name" value="Luciferase-like_sf"/>
</dbReference>
<dbReference type="SUPFAM" id="SSF51679">
    <property type="entry name" value="Bacterial luciferase-like"/>
    <property type="match status" value="1"/>
</dbReference>
<dbReference type="Proteomes" id="UP000597444">
    <property type="component" value="Unassembled WGS sequence"/>
</dbReference>
<gene>
    <name evidence="6" type="ORF">KSF_095380</name>
</gene>
<dbReference type="InterPro" id="IPR050172">
    <property type="entry name" value="SsuD_RutA_monooxygenase"/>
</dbReference>
<dbReference type="Pfam" id="PF00296">
    <property type="entry name" value="Bac_luciferase"/>
    <property type="match status" value="1"/>
</dbReference>
<evidence type="ECO:0000313" key="6">
    <source>
        <dbReference type="EMBL" id="GHO99490.1"/>
    </source>
</evidence>
<dbReference type="EMBL" id="BNJK01000002">
    <property type="protein sequence ID" value="GHO99490.1"/>
    <property type="molecule type" value="Genomic_DNA"/>
</dbReference>
<keyword evidence="7" id="KW-1185">Reference proteome</keyword>
<dbReference type="AlphaFoldDB" id="A0A8J3N8G0"/>
<evidence type="ECO:0000313" key="7">
    <source>
        <dbReference type="Proteomes" id="UP000597444"/>
    </source>
</evidence>
<dbReference type="GO" id="GO:0008726">
    <property type="term" value="F:alkanesulfonate monooxygenase activity"/>
    <property type="evidence" value="ECO:0007669"/>
    <property type="project" value="TreeGrafter"/>
</dbReference>